<accession>A0A5C4RNX9</accession>
<proteinExistence type="predicted"/>
<evidence type="ECO:0000313" key="1">
    <source>
        <dbReference type="EMBL" id="TNJ32634.1"/>
    </source>
</evidence>
<evidence type="ECO:0000313" key="2">
    <source>
        <dbReference type="Proteomes" id="UP000305760"/>
    </source>
</evidence>
<dbReference type="Proteomes" id="UP000305760">
    <property type="component" value="Unassembled WGS sequence"/>
</dbReference>
<name>A0A5C4RNX9_9GAMM</name>
<organism evidence="1 2">
    <name type="scientific">Arenimonas terrae</name>
    <dbReference type="NCBI Taxonomy" id="2546226"/>
    <lineage>
        <taxon>Bacteria</taxon>
        <taxon>Pseudomonadati</taxon>
        <taxon>Pseudomonadota</taxon>
        <taxon>Gammaproteobacteria</taxon>
        <taxon>Lysobacterales</taxon>
        <taxon>Lysobacteraceae</taxon>
        <taxon>Arenimonas</taxon>
    </lineage>
</organism>
<reference evidence="1 2" key="1">
    <citation type="submission" date="2019-03" db="EMBL/GenBank/DDBJ databases">
        <title>Arenimonas daejeonensis sp. nov., isolated from compost.</title>
        <authorList>
            <person name="Jeon C.O."/>
        </authorList>
    </citation>
    <scope>NUCLEOTIDE SEQUENCE [LARGE SCALE GENOMIC DNA]</scope>
    <source>
        <strain evidence="1 2">R29</strain>
    </source>
</reference>
<sequence length="92" mass="10096">MHIEPVEIYSDASNAAVMRHPGRRFPGVLVQGDTLSSLVGQASSVAERAEGLDEDARDELDGLLEKLRDLLGHYEETLLTHGLDLPYHRSGT</sequence>
<gene>
    <name evidence="1" type="ORF">E1B00_15435</name>
</gene>
<keyword evidence="2" id="KW-1185">Reference proteome</keyword>
<comment type="caution">
    <text evidence="1">The sequence shown here is derived from an EMBL/GenBank/DDBJ whole genome shotgun (WGS) entry which is preliminary data.</text>
</comment>
<dbReference type="AlphaFoldDB" id="A0A5C4RNX9"/>
<dbReference type="EMBL" id="SMDR01000006">
    <property type="protein sequence ID" value="TNJ32634.1"/>
    <property type="molecule type" value="Genomic_DNA"/>
</dbReference>
<protein>
    <submittedName>
        <fullName evidence="1">Uncharacterized protein</fullName>
    </submittedName>
</protein>
<dbReference type="Pfam" id="PF22281">
    <property type="entry name" value="DUF6959"/>
    <property type="match status" value="1"/>
</dbReference>
<dbReference type="RefSeq" id="WP_220396309.1">
    <property type="nucleotide sequence ID" value="NZ_SMDR01000006.1"/>
</dbReference>
<dbReference type="InterPro" id="IPR053801">
    <property type="entry name" value="DUF6959"/>
</dbReference>